<dbReference type="GO" id="GO:0009401">
    <property type="term" value="P:phosphoenolpyruvate-dependent sugar phosphotransferase system"/>
    <property type="evidence" value="ECO:0007669"/>
    <property type="project" value="InterPro"/>
</dbReference>
<reference evidence="5 6" key="1">
    <citation type="submission" date="2018-02" db="EMBL/GenBank/DDBJ databases">
        <authorList>
            <person name="Cohen D.B."/>
            <person name="Kent A.D."/>
        </authorList>
    </citation>
    <scope>NUCLEOTIDE SEQUENCE [LARGE SCALE GENOMIC DNA]</scope>
    <source>
        <strain evidence="5">1</strain>
    </source>
</reference>
<protein>
    <recommendedName>
        <fullName evidence="4">PTS EIIA type-1 domain-containing protein</fullName>
    </recommendedName>
</protein>
<dbReference type="InterPro" id="IPR011055">
    <property type="entry name" value="Dup_hybrid_motif"/>
</dbReference>
<proteinExistence type="predicted"/>
<sequence>MKAGDPLVDIDIDQITRAGYSIVTPVVITNASSVGQVQAVDQKAVMAGDPVLIVKLNAESAAAV</sequence>
<gene>
    <name evidence="5" type="ORF">MPLG2_1669</name>
</gene>
<evidence type="ECO:0000313" key="6">
    <source>
        <dbReference type="Proteomes" id="UP000238164"/>
    </source>
</evidence>
<keyword evidence="3" id="KW-0808">Transferase</keyword>
<evidence type="ECO:0000256" key="1">
    <source>
        <dbReference type="ARBA" id="ARBA00022448"/>
    </source>
</evidence>
<evidence type="ECO:0000313" key="5">
    <source>
        <dbReference type="EMBL" id="SPD86705.1"/>
    </source>
</evidence>
<dbReference type="EMBL" id="LT985188">
    <property type="protein sequence ID" value="SPD86705.1"/>
    <property type="molecule type" value="Genomic_DNA"/>
</dbReference>
<dbReference type="AlphaFoldDB" id="A0A2N9JGR4"/>
<feature type="domain" description="PTS EIIA type-1" evidence="4">
    <location>
        <begin position="2"/>
        <end position="32"/>
    </location>
</feature>
<accession>A0A2N9JGR4</accession>
<dbReference type="Pfam" id="PF00358">
    <property type="entry name" value="PTS_EIIA_1"/>
    <property type="match status" value="1"/>
</dbReference>
<dbReference type="Gene3D" id="2.70.70.10">
    <property type="entry name" value="Glucose Permease (Domain IIA)"/>
    <property type="match status" value="1"/>
</dbReference>
<name>A0A2N9JGR4_9ACTN</name>
<evidence type="ECO:0000259" key="4">
    <source>
        <dbReference type="Pfam" id="PF00358"/>
    </source>
</evidence>
<dbReference type="KEGG" id="mgg:MPLG2_1669"/>
<keyword evidence="2" id="KW-0762">Sugar transport</keyword>
<evidence type="ECO:0000256" key="2">
    <source>
        <dbReference type="ARBA" id="ARBA00022597"/>
    </source>
</evidence>
<evidence type="ECO:0000256" key="3">
    <source>
        <dbReference type="ARBA" id="ARBA00022679"/>
    </source>
</evidence>
<dbReference type="SUPFAM" id="SSF51261">
    <property type="entry name" value="Duplicated hybrid motif"/>
    <property type="match status" value="1"/>
</dbReference>
<keyword evidence="1" id="KW-0813">Transport</keyword>
<dbReference type="InterPro" id="IPR001127">
    <property type="entry name" value="PTS_EIIA_1_perm"/>
</dbReference>
<organism evidence="5 6">
    <name type="scientific">Micropruina glycogenica</name>
    <dbReference type="NCBI Taxonomy" id="75385"/>
    <lineage>
        <taxon>Bacteria</taxon>
        <taxon>Bacillati</taxon>
        <taxon>Actinomycetota</taxon>
        <taxon>Actinomycetes</taxon>
        <taxon>Propionibacteriales</taxon>
        <taxon>Nocardioidaceae</taxon>
        <taxon>Micropruina</taxon>
    </lineage>
</organism>
<dbReference type="RefSeq" id="WP_197710116.1">
    <property type="nucleotide sequence ID" value="NZ_BAAAGO010000007.1"/>
</dbReference>
<dbReference type="Proteomes" id="UP000238164">
    <property type="component" value="Chromosome 1"/>
</dbReference>
<keyword evidence="6" id="KW-1185">Reference proteome</keyword>
<dbReference type="GO" id="GO:0016740">
    <property type="term" value="F:transferase activity"/>
    <property type="evidence" value="ECO:0007669"/>
    <property type="project" value="UniProtKB-KW"/>
</dbReference>